<dbReference type="InterPro" id="IPR023091">
    <property type="entry name" value="MetalPrtase_cat_dom_sf_prd"/>
</dbReference>
<dbReference type="GO" id="GO:0004222">
    <property type="term" value="F:metalloendopeptidase activity"/>
    <property type="evidence" value="ECO:0007669"/>
    <property type="project" value="InterPro"/>
</dbReference>
<keyword evidence="6 9" id="KW-0255">Endonuclease</keyword>
<feature type="binding site" evidence="9">
    <location>
        <position position="117"/>
    </location>
    <ligand>
        <name>Zn(2+)</name>
        <dbReference type="ChEBI" id="CHEBI:29105"/>
        <note>catalytic</note>
    </ligand>
</feature>
<reference evidence="10 11" key="1">
    <citation type="submission" date="2020-08" db="EMBL/GenBank/DDBJ databases">
        <title>Genomic Encyclopedia of Archaeal and Bacterial Type Strains, Phase II (KMG-II): from individual species to whole genera.</title>
        <authorList>
            <person name="Goeker M."/>
        </authorList>
    </citation>
    <scope>NUCLEOTIDE SEQUENCE [LARGE SCALE GENOMIC DNA]</scope>
    <source>
        <strain evidence="10 11">DSM 23288</strain>
    </source>
</reference>
<accession>A0A840IIH8</accession>
<dbReference type="AlphaFoldDB" id="A0A840IIH8"/>
<gene>
    <name evidence="9" type="primary">ybeY</name>
    <name evidence="10" type="ORF">BDZ31_003574</name>
</gene>
<keyword evidence="8 9" id="KW-0862">Zinc</keyword>
<keyword evidence="3 9" id="KW-0698">rRNA processing</keyword>
<evidence type="ECO:0000256" key="4">
    <source>
        <dbReference type="ARBA" id="ARBA00022722"/>
    </source>
</evidence>
<dbReference type="GO" id="GO:0008270">
    <property type="term" value="F:zinc ion binding"/>
    <property type="evidence" value="ECO:0007669"/>
    <property type="project" value="UniProtKB-UniRule"/>
</dbReference>
<comment type="subcellular location">
    <subcellularLocation>
        <location evidence="9">Cytoplasm</location>
    </subcellularLocation>
</comment>
<dbReference type="EC" id="3.1.-.-" evidence="9"/>
<comment type="caution">
    <text evidence="10">The sequence shown here is derived from an EMBL/GenBank/DDBJ whole genome shotgun (WGS) entry which is preliminary data.</text>
</comment>
<dbReference type="GO" id="GO:0006364">
    <property type="term" value="P:rRNA processing"/>
    <property type="evidence" value="ECO:0007669"/>
    <property type="project" value="UniProtKB-UniRule"/>
</dbReference>
<keyword evidence="9" id="KW-0963">Cytoplasm</keyword>
<comment type="function">
    <text evidence="9">Single strand-specific metallo-endoribonuclease involved in late-stage 70S ribosome quality control and in maturation of the 3' terminus of the 16S rRNA.</text>
</comment>
<dbReference type="EMBL" id="JACHNU010000005">
    <property type="protein sequence ID" value="MBB4663973.1"/>
    <property type="molecule type" value="Genomic_DNA"/>
</dbReference>
<dbReference type="GO" id="GO:0004521">
    <property type="term" value="F:RNA endonuclease activity"/>
    <property type="evidence" value="ECO:0007669"/>
    <property type="project" value="UniProtKB-UniRule"/>
</dbReference>
<dbReference type="InterPro" id="IPR002036">
    <property type="entry name" value="YbeY"/>
</dbReference>
<sequence length="137" mass="14959">MLEVEVIGLDDAELEGLTALDVEELCGLAFSSAGIEDGHVAVAFVDAETIRVLNRDHRGRDAPTDVLSFPIDGEDGEWEQIPPDQRELGDVVICPPHTEDLSEAVVHGALHLTGMDHEVDDGEMLALQAELLRWIRP</sequence>
<organism evidence="10 11">
    <name type="scientific">Conexibacter arvalis</name>
    <dbReference type="NCBI Taxonomy" id="912552"/>
    <lineage>
        <taxon>Bacteria</taxon>
        <taxon>Bacillati</taxon>
        <taxon>Actinomycetota</taxon>
        <taxon>Thermoleophilia</taxon>
        <taxon>Solirubrobacterales</taxon>
        <taxon>Conexibacteraceae</taxon>
        <taxon>Conexibacter</taxon>
    </lineage>
</organism>
<evidence type="ECO:0000256" key="1">
    <source>
        <dbReference type="ARBA" id="ARBA00010875"/>
    </source>
</evidence>
<feature type="binding site" evidence="9">
    <location>
        <position position="107"/>
    </location>
    <ligand>
        <name>Zn(2+)</name>
        <dbReference type="ChEBI" id="CHEBI:29105"/>
        <note>catalytic</note>
    </ligand>
</feature>
<comment type="similarity">
    <text evidence="1 9">Belongs to the endoribonuclease YbeY family.</text>
</comment>
<dbReference type="Proteomes" id="UP000585272">
    <property type="component" value="Unassembled WGS sequence"/>
</dbReference>
<keyword evidence="11" id="KW-1185">Reference proteome</keyword>
<keyword evidence="4 9" id="KW-0540">Nuclease</keyword>
<evidence type="ECO:0000256" key="8">
    <source>
        <dbReference type="ARBA" id="ARBA00022833"/>
    </source>
</evidence>
<evidence type="ECO:0000256" key="6">
    <source>
        <dbReference type="ARBA" id="ARBA00022759"/>
    </source>
</evidence>
<evidence type="ECO:0000313" key="10">
    <source>
        <dbReference type="EMBL" id="MBB4663973.1"/>
    </source>
</evidence>
<dbReference type="RefSeq" id="WP_183343690.1">
    <property type="nucleotide sequence ID" value="NZ_JACHNU010000005.1"/>
</dbReference>
<evidence type="ECO:0000256" key="2">
    <source>
        <dbReference type="ARBA" id="ARBA00022517"/>
    </source>
</evidence>
<dbReference type="SUPFAM" id="SSF55486">
    <property type="entry name" value="Metalloproteases ('zincins'), catalytic domain"/>
    <property type="match status" value="1"/>
</dbReference>
<protein>
    <recommendedName>
        <fullName evidence="9">Endoribonuclease YbeY</fullName>
        <ecNumber evidence="9">3.1.-.-</ecNumber>
    </recommendedName>
</protein>
<evidence type="ECO:0000256" key="7">
    <source>
        <dbReference type="ARBA" id="ARBA00022801"/>
    </source>
</evidence>
<dbReference type="PANTHER" id="PTHR46986:SF1">
    <property type="entry name" value="ENDORIBONUCLEASE YBEY, CHLOROPLASTIC"/>
    <property type="match status" value="1"/>
</dbReference>
<dbReference type="PANTHER" id="PTHR46986">
    <property type="entry name" value="ENDORIBONUCLEASE YBEY, CHLOROPLASTIC"/>
    <property type="match status" value="1"/>
</dbReference>
<keyword evidence="2 9" id="KW-0690">Ribosome biogenesis</keyword>
<keyword evidence="7 9" id="KW-0378">Hydrolase</keyword>
<dbReference type="Pfam" id="PF02130">
    <property type="entry name" value="YbeY"/>
    <property type="match status" value="1"/>
</dbReference>
<evidence type="ECO:0000256" key="5">
    <source>
        <dbReference type="ARBA" id="ARBA00022723"/>
    </source>
</evidence>
<evidence type="ECO:0000313" key="11">
    <source>
        <dbReference type="Proteomes" id="UP000585272"/>
    </source>
</evidence>
<dbReference type="Gene3D" id="3.40.390.30">
    <property type="entry name" value="Metalloproteases ('zincins'), catalytic domain"/>
    <property type="match status" value="1"/>
</dbReference>
<evidence type="ECO:0000256" key="3">
    <source>
        <dbReference type="ARBA" id="ARBA00022552"/>
    </source>
</evidence>
<dbReference type="HAMAP" id="MF_00009">
    <property type="entry name" value="Endoribonucl_YbeY"/>
    <property type="match status" value="1"/>
</dbReference>
<feature type="binding site" evidence="9">
    <location>
        <position position="111"/>
    </location>
    <ligand>
        <name>Zn(2+)</name>
        <dbReference type="ChEBI" id="CHEBI:29105"/>
        <note>catalytic</note>
    </ligand>
</feature>
<keyword evidence="5 9" id="KW-0479">Metal-binding</keyword>
<dbReference type="NCBIfam" id="TIGR00043">
    <property type="entry name" value="rRNA maturation RNase YbeY"/>
    <property type="match status" value="1"/>
</dbReference>
<dbReference type="GO" id="GO:0005737">
    <property type="term" value="C:cytoplasm"/>
    <property type="evidence" value="ECO:0007669"/>
    <property type="project" value="UniProtKB-SubCell"/>
</dbReference>
<name>A0A840IIH8_9ACTN</name>
<comment type="cofactor">
    <cofactor evidence="9">
        <name>Zn(2+)</name>
        <dbReference type="ChEBI" id="CHEBI:29105"/>
    </cofactor>
    <text evidence="9">Binds 1 zinc ion.</text>
</comment>
<proteinExistence type="inferred from homology"/>
<evidence type="ECO:0000256" key="9">
    <source>
        <dbReference type="HAMAP-Rule" id="MF_00009"/>
    </source>
</evidence>